<dbReference type="AlphaFoldDB" id="A0A4Y2HGE8"/>
<protein>
    <submittedName>
        <fullName evidence="1">Uncharacterized protein</fullName>
    </submittedName>
</protein>
<gene>
    <name evidence="1" type="ORF">AVEN_253428_1</name>
</gene>
<sequence length="185" mass="21102">MVRNSVIRQKIELIYLQTGKENQGFISSLKNIHAVVSDDDPRSSVELYRVHVPLHPKEIQSQQRIRIKILLGKPQACKNMIRCGLFSSTFWADLKTLQKVASNTSKAKLLICPLRKRFVPCIGALPLMPALSIAQSYEEKGRRYTLLTESQINSQGKRPTFLVFYYKSVPFRSSLMRPLSASYNS</sequence>
<keyword evidence="2" id="KW-1185">Reference proteome</keyword>
<accession>A0A4Y2HGE8</accession>
<proteinExistence type="predicted"/>
<evidence type="ECO:0000313" key="2">
    <source>
        <dbReference type="Proteomes" id="UP000499080"/>
    </source>
</evidence>
<evidence type="ECO:0000313" key="1">
    <source>
        <dbReference type="EMBL" id="GBM64329.1"/>
    </source>
</evidence>
<comment type="caution">
    <text evidence="1">The sequence shown here is derived from an EMBL/GenBank/DDBJ whole genome shotgun (WGS) entry which is preliminary data.</text>
</comment>
<name>A0A4Y2HGE8_ARAVE</name>
<organism evidence="1 2">
    <name type="scientific">Araneus ventricosus</name>
    <name type="common">Orbweaver spider</name>
    <name type="synonym">Epeira ventricosa</name>
    <dbReference type="NCBI Taxonomy" id="182803"/>
    <lineage>
        <taxon>Eukaryota</taxon>
        <taxon>Metazoa</taxon>
        <taxon>Ecdysozoa</taxon>
        <taxon>Arthropoda</taxon>
        <taxon>Chelicerata</taxon>
        <taxon>Arachnida</taxon>
        <taxon>Araneae</taxon>
        <taxon>Araneomorphae</taxon>
        <taxon>Entelegynae</taxon>
        <taxon>Araneoidea</taxon>
        <taxon>Araneidae</taxon>
        <taxon>Araneus</taxon>
    </lineage>
</organism>
<dbReference type="Proteomes" id="UP000499080">
    <property type="component" value="Unassembled WGS sequence"/>
</dbReference>
<reference evidence="1 2" key="1">
    <citation type="journal article" date="2019" name="Sci. Rep.">
        <title>Orb-weaving spider Araneus ventricosus genome elucidates the spidroin gene catalogue.</title>
        <authorList>
            <person name="Kono N."/>
            <person name="Nakamura H."/>
            <person name="Ohtoshi R."/>
            <person name="Moran D.A.P."/>
            <person name="Shinohara A."/>
            <person name="Yoshida Y."/>
            <person name="Fujiwara M."/>
            <person name="Mori M."/>
            <person name="Tomita M."/>
            <person name="Arakawa K."/>
        </authorList>
    </citation>
    <scope>NUCLEOTIDE SEQUENCE [LARGE SCALE GENOMIC DNA]</scope>
</reference>
<dbReference type="EMBL" id="BGPR01001921">
    <property type="protein sequence ID" value="GBM64329.1"/>
    <property type="molecule type" value="Genomic_DNA"/>
</dbReference>